<dbReference type="Proteomes" id="UP001164539">
    <property type="component" value="Chromosome 5"/>
</dbReference>
<reference evidence="1 2" key="1">
    <citation type="journal article" date="2023" name="Science">
        <title>Complex scaffold remodeling in plant triterpene biosynthesis.</title>
        <authorList>
            <person name="De La Pena R."/>
            <person name="Hodgson H."/>
            <person name="Liu J.C."/>
            <person name="Stephenson M.J."/>
            <person name="Martin A.C."/>
            <person name="Owen C."/>
            <person name="Harkess A."/>
            <person name="Leebens-Mack J."/>
            <person name="Jimenez L.E."/>
            <person name="Osbourn A."/>
            <person name="Sattely E.S."/>
        </authorList>
    </citation>
    <scope>NUCLEOTIDE SEQUENCE [LARGE SCALE GENOMIC DNA]</scope>
    <source>
        <strain evidence="2">cv. JPN11</strain>
        <tissue evidence="1">Leaf</tissue>
    </source>
</reference>
<proteinExistence type="predicted"/>
<accession>A0ACC1Y6G1</accession>
<protein>
    <submittedName>
        <fullName evidence="1">IRK-interacting protein</fullName>
    </submittedName>
</protein>
<comment type="caution">
    <text evidence="1">The sequence shown here is derived from an EMBL/GenBank/DDBJ whole genome shotgun (WGS) entry which is preliminary data.</text>
</comment>
<evidence type="ECO:0000313" key="1">
    <source>
        <dbReference type="EMBL" id="KAJ4719208.1"/>
    </source>
</evidence>
<organism evidence="1 2">
    <name type="scientific">Melia azedarach</name>
    <name type="common">Chinaberry tree</name>
    <dbReference type="NCBI Taxonomy" id="155640"/>
    <lineage>
        <taxon>Eukaryota</taxon>
        <taxon>Viridiplantae</taxon>
        <taxon>Streptophyta</taxon>
        <taxon>Embryophyta</taxon>
        <taxon>Tracheophyta</taxon>
        <taxon>Spermatophyta</taxon>
        <taxon>Magnoliopsida</taxon>
        <taxon>eudicotyledons</taxon>
        <taxon>Gunneridae</taxon>
        <taxon>Pentapetalae</taxon>
        <taxon>rosids</taxon>
        <taxon>malvids</taxon>
        <taxon>Sapindales</taxon>
        <taxon>Meliaceae</taxon>
        <taxon>Melia</taxon>
    </lineage>
</organism>
<name>A0ACC1Y6G1_MELAZ</name>
<dbReference type="EMBL" id="CM051398">
    <property type="protein sequence ID" value="KAJ4719208.1"/>
    <property type="molecule type" value="Genomic_DNA"/>
</dbReference>
<keyword evidence="2" id="KW-1185">Reference proteome</keyword>
<gene>
    <name evidence="1" type="ORF">OWV82_010819</name>
</gene>
<sequence length="446" mass="50584">MECATATRSSKPSSNISDIVSKFAKVCKLRSIGVFYSENSNHHYHHSNLKSNNASSSEDGSDNITEENECGGVKIHPQPVEVPSTSSVCGDTEISKLFDIVSALKLAYIELQEAHIPYDPEKIVAANELVVAKLEVLCNIKRMYKEKQLKKVKLDSSRFELLKAEVEVKEKMLEELKFQAKAKDSDISNLRQKLQDLDLGNAILIEKIRQESLVRKNLRVWNVNSFEDSFKAASKSIHDFAKPLISLMKASGWDLDLAANAIEEAVVYSKRCHKKYAFEAYIARRMFQGTSLQPYNVDGIMRYDDPFDSLIEKPDSDFAKFCTEKYLLVVHPTMESSFFGNLDQRMFVLSGKHPRTPFYQIFAKMAKWVWILKGIASVIDPEAKLFVVNRGCKFSEVSMESVEDFCEGAAVFGEAQTNHRVEFMVMPGFRIGETVVRSRVYLSQMK</sequence>
<evidence type="ECO:0000313" key="2">
    <source>
        <dbReference type="Proteomes" id="UP001164539"/>
    </source>
</evidence>